<feature type="region of interest" description="Disordered" evidence="1">
    <location>
        <begin position="435"/>
        <end position="470"/>
    </location>
</feature>
<protein>
    <recommendedName>
        <fullName evidence="4">Protein kinase domain-containing protein</fullName>
    </recommendedName>
</protein>
<gene>
    <name evidence="2" type="ORF">HYALB_00000891</name>
</gene>
<sequence>MAGSKRQHGDPSLQPPQKHFKSNAWPIPPYPQPSTTSSRRQFYKNDVRFIAEGQKARVRPRELRSAIVDRRLGLYTLPGSTKDEKIEISLKDRERKGREDPFVKKDKGPGRAGNGKDGLIANEEAFISTYGKGDAKMVKNWLKSGEPGWKPRLGGKNVWKGVKYLGRGGFGVVGLWQREPLKAGEEDQNELYSLPKGVNKVAVKEQDPLEPTKESEYQFKLTETGSKHIVALYRTNEQEKSFLKGLNQPPVVRGFLSMVGAIDAPKRRGMLECLAGGLATMEHGNEKLAGPSWSPKIVHNDNFGLSRFAEVDNNGNDEDEFVAFDDSGEDLWRTGELYVPLIIGYKDMIPRYKVPLRPSSKNQQPLTRRYRNITTTATLFEALPDSPYSVTLRSTVVRMLADKKRDRITSRELLKICRDAKRVCEDADLALNNSGELERWRESQEAREGGPGGWGSLFADEPPGPSRKRK</sequence>
<feature type="compositionally biased region" description="Basic and acidic residues" evidence="1">
    <location>
        <begin position="91"/>
        <end position="109"/>
    </location>
</feature>
<evidence type="ECO:0008006" key="4">
    <source>
        <dbReference type="Google" id="ProtNLM"/>
    </source>
</evidence>
<organism evidence="2 3">
    <name type="scientific">Hymenoscyphus albidus</name>
    <dbReference type="NCBI Taxonomy" id="595503"/>
    <lineage>
        <taxon>Eukaryota</taxon>
        <taxon>Fungi</taxon>
        <taxon>Dikarya</taxon>
        <taxon>Ascomycota</taxon>
        <taxon>Pezizomycotina</taxon>
        <taxon>Leotiomycetes</taxon>
        <taxon>Helotiales</taxon>
        <taxon>Helotiaceae</taxon>
        <taxon>Hymenoscyphus</taxon>
    </lineage>
</organism>
<feature type="region of interest" description="Disordered" evidence="1">
    <location>
        <begin position="1"/>
        <end position="41"/>
    </location>
</feature>
<accession>A0A9N9LE12</accession>
<keyword evidence="3" id="KW-1185">Reference proteome</keyword>
<evidence type="ECO:0000313" key="3">
    <source>
        <dbReference type="Proteomes" id="UP000701801"/>
    </source>
</evidence>
<name>A0A9N9LE12_9HELO</name>
<feature type="region of interest" description="Disordered" evidence="1">
    <location>
        <begin position="91"/>
        <end position="117"/>
    </location>
</feature>
<dbReference type="AlphaFoldDB" id="A0A9N9LE12"/>
<dbReference type="OrthoDB" id="10285898at2759"/>
<evidence type="ECO:0000313" key="2">
    <source>
        <dbReference type="EMBL" id="CAG8970912.1"/>
    </source>
</evidence>
<dbReference type="Proteomes" id="UP000701801">
    <property type="component" value="Unassembled WGS sequence"/>
</dbReference>
<proteinExistence type="predicted"/>
<reference evidence="2" key="1">
    <citation type="submission" date="2021-07" db="EMBL/GenBank/DDBJ databases">
        <authorList>
            <person name="Durling M."/>
        </authorList>
    </citation>
    <scope>NUCLEOTIDE SEQUENCE</scope>
</reference>
<feature type="compositionally biased region" description="Basic and acidic residues" evidence="1">
    <location>
        <begin position="436"/>
        <end position="448"/>
    </location>
</feature>
<evidence type="ECO:0000256" key="1">
    <source>
        <dbReference type="SAM" id="MobiDB-lite"/>
    </source>
</evidence>
<comment type="caution">
    <text evidence="2">The sequence shown here is derived from an EMBL/GenBank/DDBJ whole genome shotgun (WGS) entry which is preliminary data.</text>
</comment>
<dbReference type="EMBL" id="CAJVRM010000003">
    <property type="protein sequence ID" value="CAG8970912.1"/>
    <property type="molecule type" value="Genomic_DNA"/>
</dbReference>